<keyword evidence="6" id="KW-1185">Reference proteome</keyword>
<dbReference type="InterPro" id="IPR000835">
    <property type="entry name" value="HTH_MarR-typ"/>
</dbReference>
<dbReference type="SMART" id="SM00347">
    <property type="entry name" value="HTH_MARR"/>
    <property type="match status" value="1"/>
</dbReference>
<dbReference type="GO" id="GO:0003700">
    <property type="term" value="F:DNA-binding transcription factor activity"/>
    <property type="evidence" value="ECO:0007669"/>
    <property type="project" value="InterPro"/>
</dbReference>
<evidence type="ECO:0000313" key="6">
    <source>
        <dbReference type="Proteomes" id="UP000193083"/>
    </source>
</evidence>
<protein>
    <submittedName>
        <fullName evidence="5">MarR family transcriptional regulator, transcriptional regulator for hemolysin</fullName>
    </submittedName>
</protein>
<dbReference type="PROSITE" id="PS01117">
    <property type="entry name" value="HTH_MARR_1"/>
    <property type="match status" value="1"/>
</dbReference>
<evidence type="ECO:0000256" key="1">
    <source>
        <dbReference type="ARBA" id="ARBA00023015"/>
    </source>
</evidence>
<dbReference type="PANTHER" id="PTHR33164">
    <property type="entry name" value="TRANSCRIPTIONAL REGULATOR, MARR FAMILY"/>
    <property type="match status" value="1"/>
</dbReference>
<dbReference type="InterPro" id="IPR023187">
    <property type="entry name" value="Tscrpt_reg_MarR-type_CS"/>
</dbReference>
<keyword evidence="3" id="KW-0804">Transcription</keyword>
<dbReference type="Proteomes" id="UP000193083">
    <property type="component" value="Unassembled WGS sequence"/>
</dbReference>
<dbReference type="AlphaFoldDB" id="A0A1X7N3D9"/>
<gene>
    <name evidence="5" type="ORF">SAMN02982922_1207</name>
</gene>
<accession>A0A1X7N3D9</accession>
<dbReference type="GO" id="GO:0006950">
    <property type="term" value="P:response to stress"/>
    <property type="evidence" value="ECO:0007669"/>
    <property type="project" value="TreeGrafter"/>
</dbReference>
<keyword evidence="1" id="KW-0805">Transcription regulation</keyword>
<sequence>MPGPNDPHPDSDHAAFGELVFAVSRLWRRAANQKLDQFDLSHATAAPLLALKRLGGRARQGVIAEEAGLEGPSMVRLMDLLVEDGLVTRAEDSTDRRAKIVSLTPAGMERLQAIHEIIDPMREDLISGIEPAALRAAVQVLRTVEERLEVRRPPVKTDDA</sequence>
<keyword evidence="2" id="KW-0238">DNA-binding</keyword>
<name>A0A1X7N3D9_9HYPH</name>
<dbReference type="PANTHER" id="PTHR33164:SF64">
    <property type="entry name" value="TRANSCRIPTIONAL REGULATOR SLYA"/>
    <property type="match status" value="1"/>
</dbReference>
<evidence type="ECO:0000259" key="4">
    <source>
        <dbReference type="PROSITE" id="PS50995"/>
    </source>
</evidence>
<evidence type="ECO:0000313" key="5">
    <source>
        <dbReference type="EMBL" id="SMH31865.1"/>
    </source>
</evidence>
<dbReference type="Pfam" id="PF12802">
    <property type="entry name" value="MarR_2"/>
    <property type="match status" value="1"/>
</dbReference>
<dbReference type="InterPro" id="IPR039422">
    <property type="entry name" value="MarR/SlyA-like"/>
</dbReference>
<evidence type="ECO:0000256" key="3">
    <source>
        <dbReference type="ARBA" id="ARBA00023163"/>
    </source>
</evidence>
<evidence type="ECO:0000256" key="2">
    <source>
        <dbReference type="ARBA" id="ARBA00023125"/>
    </source>
</evidence>
<dbReference type="InterPro" id="IPR036388">
    <property type="entry name" value="WH-like_DNA-bd_sf"/>
</dbReference>
<dbReference type="EMBL" id="FXBL01000004">
    <property type="protein sequence ID" value="SMH31865.1"/>
    <property type="molecule type" value="Genomic_DNA"/>
</dbReference>
<reference evidence="5 6" key="1">
    <citation type="submission" date="2017-04" db="EMBL/GenBank/DDBJ databases">
        <authorList>
            <person name="Afonso C.L."/>
            <person name="Miller P.J."/>
            <person name="Scott M.A."/>
            <person name="Spackman E."/>
            <person name="Goraichik I."/>
            <person name="Dimitrov K.M."/>
            <person name="Suarez D.L."/>
            <person name="Swayne D.E."/>
        </authorList>
    </citation>
    <scope>NUCLEOTIDE SEQUENCE [LARGE SCALE GENOMIC DNA]</scope>
    <source>
        <strain evidence="5 6">B5P</strain>
    </source>
</reference>
<dbReference type="RefSeq" id="WP_085463319.1">
    <property type="nucleotide sequence ID" value="NZ_FXBL01000004.1"/>
</dbReference>
<dbReference type="GO" id="GO:0003677">
    <property type="term" value="F:DNA binding"/>
    <property type="evidence" value="ECO:0007669"/>
    <property type="project" value="UniProtKB-KW"/>
</dbReference>
<proteinExistence type="predicted"/>
<feature type="domain" description="HTH marR-type" evidence="4">
    <location>
        <begin position="13"/>
        <end position="146"/>
    </location>
</feature>
<dbReference type="PROSITE" id="PS50995">
    <property type="entry name" value="HTH_MARR_2"/>
    <property type="match status" value="1"/>
</dbReference>
<dbReference type="SUPFAM" id="SSF46785">
    <property type="entry name" value="Winged helix' DNA-binding domain"/>
    <property type="match status" value="1"/>
</dbReference>
<organism evidence="5 6">
    <name type="scientific">Mesorhizobium australicum</name>
    <dbReference type="NCBI Taxonomy" id="536018"/>
    <lineage>
        <taxon>Bacteria</taxon>
        <taxon>Pseudomonadati</taxon>
        <taxon>Pseudomonadota</taxon>
        <taxon>Alphaproteobacteria</taxon>
        <taxon>Hyphomicrobiales</taxon>
        <taxon>Phyllobacteriaceae</taxon>
        <taxon>Mesorhizobium</taxon>
    </lineage>
</organism>
<dbReference type="OrthoDB" id="7427954at2"/>
<dbReference type="Gene3D" id="1.10.10.10">
    <property type="entry name" value="Winged helix-like DNA-binding domain superfamily/Winged helix DNA-binding domain"/>
    <property type="match status" value="1"/>
</dbReference>
<dbReference type="InterPro" id="IPR036390">
    <property type="entry name" value="WH_DNA-bd_sf"/>
</dbReference>